<dbReference type="PANTHER" id="PTHR35869">
    <property type="entry name" value="OUTER-MEMBRANE LIPOPROTEIN CARRIER PROTEIN"/>
    <property type="match status" value="1"/>
</dbReference>
<sequence length="182" mass="19389">MAEGKLTLDEISSYLNGINTAQAPFTQVNDDGSLVTGKLYLHRPGRMRFQYDPPDNAVVMAGGGTVVVQDPKSNQPPESYPLSRTPLSIILARNVNLGQANMVVGHSYDGTSTVVTAQDPEHPDYGNIVLSFTGNPVELRKWVVNDSSGSATTVILGGLETGMTLSPNLFSAPTVTRGSRGR</sequence>
<dbReference type="AlphaFoldDB" id="A0A1R3WZB0"/>
<keyword evidence="1" id="KW-0732">Signal</keyword>
<keyword evidence="3" id="KW-1185">Reference proteome</keyword>
<gene>
    <name evidence="2" type="ORF">SAMN05421849_1655</name>
</gene>
<dbReference type="PANTHER" id="PTHR35869:SF1">
    <property type="entry name" value="OUTER-MEMBRANE LIPOPROTEIN CARRIER PROTEIN"/>
    <property type="match status" value="1"/>
</dbReference>
<evidence type="ECO:0000313" key="2">
    <source>
        <dbReference type="EMBL" id="SIT82264.1"/>
    </source>
</evidence>
<dbReference type="InterPro" id="IPR029046">
    <property type="entry name" value="LolA/LolB/LppX"/>
</dbReference>
<reference evidence="2 3" key="1">
    <citation type="submission" date="2017-01" db="EMBL/GenBank/DDBJ databases">
        <authorList>
            <person name="Mah S.A."/>
            <person name="Swanson W.J."/>
            <person name="Moy G.W."/>
            <person name="Vacquier V.D."/>
        </authorList>
    </citation>
    <scope>NUCLEOTIDE SEQUENCE [LARGE SCALE GENOMIC DNA]</scope>
    <source>
        <strain evidence="2 3">DSM 21219</strain>
    </source>
</reference>
<keyword evidence="2" id="KW-0449">Lipoprotein</keyword>
<dbReference type="Pfam" id="PF03548">
    <property type="entry name" value="LolA"/>
    <property type="match status" value="1"/>
</dbReference>
<dbReference type="STRING" id="515897.SAMN05421849_1655"/>
<dbReference type="Gene3D" id="2.50.20.10">
    <property type="entry name" value="Lipoprotein localisation LolA/LolB/LppX"/>
    <property type="match status" value="1"/>
</dbReference>
<organism evidence="2 3">
    <name type="scientific">Pontibaca methylaminivorans</name>
    <dbReference type="NCBI Taxonomy" id="515897"/>
    <lineage>
        <taxon>Bacteria</taxon>
        <taxon>Pseudomonadati</taxon>
        <taxon>Pseudomonadota</taxon>
        <taxon>Alphaproteobacteria</taxon>
        <taxon>Rhodobacterales</taxon>
        <taxon>Roseobacteraceae</taxon>
        <taxon>Pontibaca</taxon>
    </lineage>
</organism>
<protein>
    <submittedName>
        <fullName evidence="2">Outer membrane lipoprotein-sorting protein</fullName>
    </submittedName>
</protein>
<name>A0A1R3WZB0_9RHOB</name>
<evidence type="ECO:0000256" key="1">
    <source>
        <dbReference type="ARBA" id="ARBA00022729"/>
    </source>
</evidence>
<dbReference type="Proteomes" id="UP000192455">
    <property type="component" value="Unassembled WGS sequence"/>
</dbReference>
<dbReference type="CDD" id="cd16325">
    <property type="entry name" value="LolA"/>
    <property type="match status" value="1"/>
</dbReference>
<proteinExistence type="predicted"/>
<dbReference type="EMBL" id="FTPS01000001">
    <property type="protein sequence ID" value="SIT82264.1"/>
    <property type="molecule type" value="Genomic_DNA"/>
</dbReference>
<evidence type="ECO:0000313" key="3">
    <source>
        <dbReference type="Proteomes" id="UP000192455"/>
    </source>
</evidence>
<dbReference type="SUPFAM" id="SSF89392">
    <property type="entry name" value="Prokaryotic lipoproteins and lipoprotein localization factors"/>
    <property type="match status" value="1"/>
</dbReference>
<dbReference type="InterPro" id="IPR004564">
    <property type="entry name" value="OM_lipoprot_carrier_LolA-like"/>
</dbReference>
<accession>A0A1R3WZB0</accession>